<dbReference type="PANTHER" id="PTHR43829:SF9">
    <property type="entry name" value="AQUAPORIN-9"/>
    <property type="match status" value="1"/>
</dbReference>
<accession>A0A814E1I7</accession>
<feature type="transmembrane region" description="Helical" evidence="9">
    <location>
        <begin position="181"/>
        <end position="203"/>
    </location>
</feature>
<dbReference type="EMBL" id="CAJNOR010005489">
    <property type="protein sequence ID" value="CAF1564453.1"/>
    <property type="molecule type" value="Genomic_DNA"/>
</dbReference>
<feature type="transmembrane region" description="Helical" evidence="9">
    <location>
        <begin position="55"/>
        <end position="80"/>
    </location>
</feature>
<comment type="catalytic activity">
    <reaction evidence="8">
        <text>glycerol(in) = glycerol(out)</text>
        <dbReference type="Rhea" id="RHEA:29675"/>
        <dbReference type="ChEBI" id="CHEBI:17754"/>
    </reaction>
</comment>
<dbReference type="PANTHER" id="PTHR43829">
    <property type="entry name" value="AQUAPORIN OR AQUAGLYCEROPORIN RELATED"/>
    <property type="match status" value="1"/>
</dbReference>
<keyword evidence="5 9" id="KW-1133">Transmembrane helix</keyword>
<sequence length="577" mass="63246">MFHPKQLKQFAAQCLAELFGTFLLIFIGNLSVAQFKFTKPTPNNNIGVNLSYATGVYVALMVAGPISGAHVNPAVSLGLLALRKLKLLQCVMYIFGQIVGAFLASAMVYLVYISQFNLYDGGIRQHEGPNATADIFYTVPAEGVPNWNCLLDAIIGASLLMIFIMALGNDYNYLISNAAKPFSFVLMVTTFGFAMGLNCGNPINPVRDFGPRLFASIIYGPGVFRANHYYFWITIVGPIIGALIGVYIFEGYLILMKKYANLPGITHIDAIEQPDQGKHHKKTHPVHTQVSYESLAECFGTFMLILIGESAIAQYKLSHQGNHSTITINLAFGIGVYTAIMIAGPISGAHLNPALSISLLTVRKLKPVQCLIYIIGQMIGAFLGAFVVYYLYWSLFNQFDGAERHVSGVRGTADIFFTVPTSGVPEWNSFFDQVIGTAVLMIFVMALINDANRMISEVAKPFAFVLIIVGITSAFAANAGAAINPARDLGPRLFAAFVYGWDEVFRAHNYFFWIPIVGPIVGGIIGVWLYEGFFSIVKRYGNLPITKNESGESYSKVKCIDDDDNGVLTHELTTIRT</sequence>
<protein>
    <submittedName>
        <fullName evidence="10">Uncharacterized protein</fullName>
    </submittedName>
</protein>
<dbReference type="FunFam" id="1.20.1080.10:FF:000005">
    <property type="entry name" value="Aquaporin 3"/>
    <property type="match status" value="2"/>
</dbReference>
<feature type="transmembrane region" description="Helical" evidence="9">
    <location>
        <begin position="461"/>
        <end position="483"/>
    </location>
</feature>
<proteinExistence type="inferred from homology"/>
<evidence type="ECO:0000256" key="1">
    <source>
        <dbReference type="ARBA" id="ARBA00004141"/>
    </source>
</evidence>
<dbReference type="Pfam" id="PF00230">
    <property type="entry name" value="MIP"/>
    <property type="match status" value="2"/>
</dbReference>
<comment type="subcellular location">
    <subcellularLocation>
        <location evidence="1">Membrane</location>
        <topology evidence="1">Multi-pass membrane protein</topology>
    </subcellularLocation>
</comment>
<feature type="transmembrane region" description="Helical" evidence="9">
    <location>
        <begin position="290"/>
        <end position="308"/>
    </location>
</feature>
<organism evidence="10 13">
    <name type="scientific">Adineta ricciae</name>
    <name type="common">Rotifer</name>
    <dbReference type="NCBI Taxonomy" id="249248"/>
    <lineage>
        <taxon>Eukaryota</taxon>
        <taxon>Metazoa</taxon>
        <taxon>Spiralia</taxon>
        <taxon>Gnathifera</taxon>
        <taxon>Rotifera</taxon>
        <taxon>Eurotatoria</taxon>
        <taxon>Bdelloidea</taxon>
        <taxon>Adinetida</taxon>
        <taxon>Adinetidae</taxon>
        <taxon>Adineta</taxon>
    </lineage>
</organism>
<evidence type="ECO:0000256" key="6">
    <source>
        <dbReference type="ARBA" id="ARBA00023136"/>
    </source>
</evidence>
<keyword evidence="3" id="KW-0813">Transport</keyword>
<dbReference type="Proteomes" id="UP000663852">
    <property type="component" value="Unassembled WGS sequence"/>
</dbReference>
<dbReference type="InterPro" id="IPR050363">
    <property type="entry name" value="MIP/Aquaporin"/>
</dbReference>
<name>A0A814E1I7_ADIRI</name>
<keyword evidence="12" id="KW-1185">Reference proteome</keyword>
<feature type="transmembrane region" description="Helical" evidence="9">
    <location>
        <begin position="328"/>
        <end position="349"/>
    </location>
</feature>
<comment type="catalytic activity">
    <reaction evidence="7">
        <text>H2O(in) = H2O(out)</text>
        <dbReference type="Rhea" id="RHEA:29667"/>
        <dbReference type="ChEBI" id="CHEBI:15377"/>
    </reaction>
</comment>
<evidence type="ECO:0000256" key="8">
    <source>
        <dbReference type="ARBA" id="ARBA00049405"/>
    </source>
</evidence>
<gene>
    <name evidence="10" type="ORF">EDS130_LOCUS12965</name>
    <name evidence="11" type="ORF">XAT740_LOCUS43906</name>
</gene>
<dbReference type="InterPro" id="IPR023271">
    <property type="entry name" value="Aquaporin-like"/>
</dbReference>
<dbReference type="OrthoDB" id="3222at2759"/>
<feature type="transmembrane region" description="Helical" evidence="9">
    <location>
        <begin position="430"/>
        <end position="449"/>
    </location>
</feature>
<dbReference type="Proteomes" id="UP000663828">
    <property type="component" value="Unassembled WGS sequence"/>
</dbReference>
<evidence type="ECO:0000256" key="9">
    <source>
        <dbReference type="SAM" id="Phobius"/>
    </source>
</evidence>
<dbReference type="GO" id="GO:0015254">
    <property type="term" value="F:glycerol channel activity"/>
    <property type="evidence" value="ECO:0007669"/>
    <property type="project" value="TreeGrafter"/>
</dbReference>
<dbReference type="AlphaFoldDB" id="A0A814E1I7"/>
<dbReference type="NCBIfam" id="TIGR00861">
    <property type="entry name" value="MIP"/>
    <property type="match status" value="1"/>
</dbReference>
<feature type="transmembrane region" description="Helical" evidence="9">
    <location>
        <begin position="150"/>
        <end position="169"/>
    </location>
</feature>
<feature type="transmembrane region" description="Helical" evidence="9">
    <location>
        <begin position="12"/>
        <end position="35"/>
    </location>
</feature>
<feature type="transmembrane region" description="Helical" evidence="9">
    <location>
        <begin position="370"/>
        <end position="392"/>
    </location>
</feature>
<evidence type="ECO:0000256" key="7">
    <source>
        <dbReference type="ARBA" id="ARBA00034651"/>
    </source>
</evidence>
<evidence type="ECO:0000313" key="10">
    <source>
        <dbReference type="EMBL" id="CAF0963349.1"/>
    </source>
</evidence>
<feature type="transmembrane region" description="Helical" evidence="9">
    <location>
        <begin position="229"/>
        <end position="249"/>
    </location>
</feature>
<evidence type="ECO:0000256" key="4">
    <source>
        <dbReference type="ARBA" id="ARBA00022692"/>
    </source>
</evidence>
<evidence type="ECO:0000313" key="11">
    <source>
        <dbReference type="EMBL" id="CAF1564453.1"/>
    </source>
</evidence>
<evidence type="ECO:0000256" key="5">
    <source>
        <dbReference type="ARBA" id="ARBA00022989"/>
    </source>
</evidence>
<reference evidence="10" key="1">
    <citation type="submission" date="2021-02" db="EMBL/GenBank/DDBJ databases">
        <authorList>
            <person name="Nowell W R."/>
        </authorList>
    </citation>
    <scope>NUCLEOTIDE SEQUENCE</scope>
</reference>
<dbReference type="InterPro" id="IPR022357">
    <property type="entry name" value="MIP_CS"/>
</dbReference>
<feature type="transmembrane region" description="Helical" evidence="9">
    <location>
        <begin position="510"/>
        <end position="530"/>
    </location>
</feature>
<dbReference type="SUPFAM" id="SSF81338">
    <property type="entry name" value="Aquaporin-like"/>
    <property type="match status" value="2"/>
</dbReference>
<evidence type="ECO:0000313" key="13">
    <source>
        <dbReference type="Proteomes" id="UP000663852"/>
    </source>
</evidence>
<comment type="similarity">
    <text evidence="2">Belongs to the MIP/aquaporin (TC 1.A.8) family.</text>
</comment>
<feature type="transmembrane region" description="Helical" evidence="9">
    <location>
        <begin position="92"/>
        <end position="112"/>
    </location>
</feature>
<dbReference type="Gene3D" id="1.20.1080.10">
    <property type="entry name" value="Glycerol uptake facilitator protein"/>
    <property type="match status" value="2"/>
</dbReference>
<dbReference type="PROSITE" id="PS00221">
    <property type="entry name" value="MIP"/>
    <property type="match status" value="2"/>
</dbReference>
<dbReference type="CDD" id="cd00333">
    <property type="entry name" value="MIP"/>
    <property type="match status" value="1"/>
</dbReference>
<dbReference type="EMBL" id="CAJNOJ010000050">
    <property type="protein sequence ID" value="CAF0963349.1"/>
    <property type="molecule type" value="Genomic_DNA"/>
</dbReference>
<evidence type="ECO:0000313" key="12">
    <source>
        <dbReference type="Proteomes" id="UP000663828"/>
    </source>
</evidence>
<dbReference type="GO" id="GO:0005886">
    <property type="term" value="C:plasma membrane"/>
    <property type="evidence" value="ECO:0007669"/>
    <property type="project" value="TreeGrafter"/>
</dbReference>
<evidence type="ECO:0000256" key="2">
    <source>
        <dbReference type="ARBA" id="ARBA00006175"/>
    </source>
</evidence>
<keyword evidence="6 9" id="KW-0472">Membrane</keyword>
<dbReference type="InterPro" id="IPR000425">
    <property type="entry name" value="MIP"/>
</dbReference>
<dbReference type="PRINTS" id="PR00783">
    <property type="entry name" value="MINTRINSICP"/>
</dbReference>
<keyword evidence="4 9" id="KW-0812">Transmembrane</keyword>
<evidence type="ECO:0000256" key="3">
    <source>
        <dbReference type="ARBA" id="ARBA00022448"/>
    </source>
</evidence>
<comment type="caution">
    <text evidence="10">The sequence shown here is derived from an EMBL/GenBank/DDBJ whole genome shotgun (WGS) entry which is preliminary data.</text>
</comment>
<dbReference type="GO" id="GO:0015250">
    <property type="term" value="F:water channel activity"/>
    <property type="evidence" value="ECO:0007669"/>
    <property type="project" value="TreeGrafter"/>
</dbReference>